<feature type="chain" id="PRO_5042843523" description="Secreted protein" evidence="1">
    <location>
        <begin position="23"/>
        <end position="67"/>
    </location>
</feature>
<feature type="signal peptide" evidence="1">
    <location>
        <begin position="1"/>
        <end position="22"/>
    </location>
</feature>
<dbReference type="EMBL" id="JARKHS020026307">
    <property type="protein sequence ID" value="KAK8766468.1"/>
    <property type="molecule type" value="Genomic_DNA"/>
</dbReference>
<protein>
    <recommendedName>
        <fullName evidence="4">Secreted protein</fullName>
    </recommendedName>
</protein>
<name>A0AAQ4DVH8_AMBAM</name>
<dbReference type="AlphaFoldDB" id="A0AAQ4DVH8"/>
<evidence type="ECO:0000256" key="1">
    <source>
        <dbReference type="SAM" id="SignalP"/>
    </source>
</evidence>
<reference evidence="2 3" key="1">
    <citation type="journal article" date="2023" name="Arcadia Sci">
        <title>De novo assembly of a long-read Amblyomma americanum tick genome.</title>
        <authorList>
            <person name="Chou S."/>
            <person name="Poskanzer K.E."/>
            <person name="Rollins M."/>
            <person name="Thuy-Boun P.S."/>
        </authorList>
    </citation>
    <scope>NUCLEOTIDE SEQUENCE [LARGE SCALE GENOMIC DNA]</scope>
    <source>
        <strain evidence="2">F_SG_1</strain>
        <tissue evidence="2">Salivary glands</tissue>
    </source>
</reference>
<dbReference type="Proteomes" id="UP001321473">
    <property type="component" value="Unassembled WGS sequence"/>
</dbReference>
<sequence length="67" mass="7471">MRATKIFLVFLVICDLYSLSWASGCSSDEIEAPCGANGKYPENICPDIQKLRPGLHGTFVLHARRFL</sequence>
<accession>A0AAQ4DVH8</accession>
<evidence type="ECO:0000313" key="2">
    <source>
        <dbReference type="EMBL" id="KAK8766468.1"/>
    </source>
</evidence>
<keyword evidence="1" id="KW-0732">Signal</keyword>
<evidence type="ECO:0008006" key="4">
    <source>
        <dbReference type="Google" id="ProtNLM"/>
    </source>
</evidence>
<proteinExistence type="predicted"/>
<gene>
    <name evidence="2" type="ORF">V5799_006751</name>
</gene>
<comment type="caution">
    <text evidence="2">The sequence shown here is derived from an EMBL/GenBank/DDBJ whole genome shotgun (WGS) entry which is preliminary data.</text>
</comment>
<organism evidence="2 3">
    <name type="scientific">Amblyomma americanum</name>
    <name type="common">Lone star tick</name>
    <dbReference type="NCBI Taxonomy" id="6943"/>
    <lineage>
        <taxon>Eukaryota</taxon>
        <taxon>Metazoa</taxon>
        <taxon>Ecdysozoa</taxon>
        <taxon>Arthropoda</taxon>
        <taxon>Chelicerata</taxon>
        <taxon>Arachnida</taxon>
        <taxon>Acari</taxon>
        <taxon>Parasitiformes</taxon>
        <taxon>Ixodida</taxon>
        <taxon>Ixodoidea</taxon>
        <taxon>Ixodidae</taxon>
        <taxon>Amblyomminae</taxon>
        <taxon>Amblyomma</taxon>
    </lineage>
</organism>
<evidence type="ECO:0000313" key="3">
    <source>
        <dbReference type="Proteomes" id="UP001321473"/>
    </source>
</evidence>
<keyword evidence="3" id="KW-1185">Reference proteome</keyword>